<evidence type="ECO:0000313" key="2">
    <source>
        <dbReference type="Proteomes" id="UP000284562"/>
    </source>
</evidence>
<evidence type="ECO:0000313" key="1">
    <source>
        <dbReference type="EMBL" id="RHK47941.1"/>
    </source>
</evidence>
<dbReference type="Proteomes" id="UP000284562">
    <property type="component" value="Unassembled WGS sequence"/>
</dbReference>
<dbReference type="AlphaFoldDB" id="A0AA92WJS1"/>
<name>A0AA92WJS1_9BACT</name>
<reference evidence="1 2" key="1">
    <citation type="submission" date="2018-08" db="EMBL/GenBank/DDBJ databases">
        <title>A genome reference for cultivated species of the human gut microbiota.</title>
        <authorList>
            <person name="Zou Y."/>
            <person name="Xue W."/>
            <person name="Luo G."/>
        </authorList>
    </citation>
    <scope>NUCLEOTIDE SEQUENCE [LARGE SCALE GENOMIC DNA]</scope>
    <source>
        <strain evidence="1 2">AF43-2</strain>
    </source>
</reference>
<accession>A0AA92WJS1</accession>
<sequence>MAIFIKTKEPKELLGLIRSQIDNDIIKYWVYDLDGDITCIREELLGKAWLHPYLLDGFLAFGIMGRKNVQLSIDTYSIYHGEFVEILLNKLGSHYSSIIIKAPFENTLDTKNIENSYGYE</sequence>
<dbReference type="EMBL" id="QRNN01000038">
    <property type="protein sequence ID" value="RHK47941.1"/>
    <property type="molecule type" value="Genomic_DNA"/>
</dbReference>
<protein>
    <submittedName>
        <fullName evidence="1">Uncharacterized protein</fullName>
    </submittedName>
</protein>
<proteinExistence type="predicted"/>
<gene>
    <name evidence="1" type="ORF">DW064_09930</name>
</gene>
<comment type="caution">
    <text evidence="1">The sequence shown here is derived from an EMBL/GenBank/DDBJ whole genome shotgun (WGS) entry which is preliminary data.</text>
</comment>
<organism evidence="1 2">
    <name type="scientific">Segatella copri</name>
    <dbReference type="NCBI Taxonomy" id="165179"/>
    <lineage>
        <taxon>Bacteria</taxon>
        <taxon>Pseudomonadati</taxon>
        <taxon>Bacteroidota</taxon>
        <taxon>Bacteroidia</taxon>
        <taxon>Bacteroidales</taxon>
        <taxon>Prevotellaceae</taxon>
        <taxon>Segatella</taxon>
    </lineage>
</organism>